<dbReference type="RefSeq" id="WP_274589494.1">
    <property type="nucleotide sequence ID" value="NZ_JARAOX010000241.1"/>
</dbReference>
<evidence type="ECO:0000256" key="1">
    <source>
        <dbReference type="SAM" id="Coils"/>
    </source>
</evidence>
<dbReference type="AlphaFoldDB" id="A0ABD4X2S0"/>
<feature type="transmembrane region" description="Helical" evidence="2">
    <location>
        <begin position="247"/>
        <end position="266"/>
    </location>
</feature>
<gene>
    <name evidence="3" type="ORF">PVE99_30350</name>
</gene>
<feature type="transmembrane region" description="Helical" evidence="2">
    <location>
        <begin position="218"/>
        <end position="240"/>
    </location>
</feature>
<dbReference type="Proteomes" id="UP001213771">
    <property type="component" value="Unassembled WGS sequence"/>
</dbReference>
<proteinExistence type="predicted"/>
<dbReference type="EMBL" id="JARAOX010000241">
    <property type="protein sequence ID" value="MDD9786662.1"/>
    <property type="molecule type" value="Genomic_DNA"/>
</dbReference>
<dbReference type="NCBIfam" id="NF038403">
    <property type="entry name" value="perm_prefix_1"/>
    <property type="match status" value="1"/>
</dbReference>
<name>A0ABD4X2S0_PRIMG</name>
<comment type="caution">
    <text evidence="3">The sequence shown here is derived from an EMBL/GenBank/DDBJ whole genome shotgun (WGS) entry which is preliminary data.</text>
</comment>
<dbReference type="InterPro" id="IPR047928">
    <property type="entry name" value="Perm_prefix_1"/>
</dbReference>
<evidence type="ECO:0000313" key="4">
    <source>
        <dbReference type="Proteomes" id="UP001213771"/>
    </source>
</evidence>
<accession>A0ABD4X2S0</accession>
<feature type="transmembrane region" description="Helical" evidence="2">
    <location>
        <begin position="82"/>
        <end position="101"/>
    </location>
</feature>
<keyword evidence="2" id="KW-0812">Transmembrane</keyword>
<keyword evidence="2" id="KW-1133">Transmembrane helix</keyword>
<keyword evidence="1" id="KW-0175">Coiled coil</keyword>
<organism evidence="3 4">
    <name type="scientific">Priestia megaterium</name>
    <name type="common">Bacillus megaterium</name>
    <dbReference type="NCBI Taxonomy" id="1404"/>
    <lineage>
        <taxon>Bacteria</taxon>
        <taxon>Bacillati</taxon>
        <taxon>Bacillota</taxon>
        <taxon>Bacilli</taxon>
        <taxon>Bacillales</taxon>
        <taxon>Bacillaceae</taxon>
        <taxon>Priestia</taxon>
    </lineage>
</organism>
<evidence type="ECO:0000313" key="3">
    <source>
        <dbReference type="EMBL" id="MDD9786662.1"/>
    </source>
</evidence>
<keyword evidence="2" id="KW-0472">Membrane</keyword>
<sequence length="281" mass="32975">MKRIEKFVDSMYLNVEGDQQEINELKAEMTNHLLEAVHELKAQGKTEQQAITIAIKRFGEEKEIRAVIGQLFDIQKVFAKRVLYIAVVCLIVTMSSFYFLWEVEESTAQGISDTRSLISYELKDKDVITRDMKRKIEALVEDTNYVSGVTIYKSKNVISRAGENYVEYNWKSVQPDFQYQRTVWAPKWLGADFDTFENGDEQWVVSIDNRSFSLLEAVVLFVGMTIYWTLFTIWAIINAYHQKRLRIGWVFIFVFFNILGYLIYYFTGIQSRSPKEQDDLY</sequence>
<reference evidence="3 4" key="1">
    <citation type="submission" date="2023-02" db="EMBL/GenBank/DDBJ databases">
        <authorList>
            <person name="Olszewska D."/>
        </authorList>
    </citation>
    <scope>NUCLEOTIDE SEQUENCE [LARGE SCALE GENOMIC DNA]</scope>
    <source>
        <strain evidence="3 4">FDU301</strain>
    </source>
</reference>
<evidence type="ECO:0000256" key="2">
    <source>
        <dbReference type="SAM" id="Phobius"/>
    </source>
</evidence>
<protein>
    <submittedName>
        <fullName evidence="3">Permease prefix domain 1-containing protein</fullName>
    </submittedName>
</protein>
<feature type="coiled-coil region" evidence="1">
    <location>
        <begin position="8"/>
        <end position="35"/>
    </location>
</feature>